<dbReference type="AlphaFoldDB" id="A0A8C7X3K4"/>
<reference evidence="2" key="1">
    <citation type="submission" date="2025-08" db="UniProtKB">
        <authorList>
            <consortium name="Ensembl"/>
        </authorList>
    </citation>
    <scope>IDENTIFICATION</scope>
</reference>
<dbReference type="GeneTree" id="ENSGT00940000177809"/>
<name>A0A8C7X3K4_9TELE</name>
<evidence type="ECO:0000313" key="3">
    <source>
        <dbReference type="Proteomes" id="UP000694383"/>
    </source>
</evidence>
<proteinExistence type="predicted"/>
<keyword evidence="1" id="KW-0812">Transmembrane</keyword>
<accession>A0A8C7X3K4</accession>
<reference evidence="2" key="2">
    <citation type="submission" date="2025-09" db="UniProtKB">
        <authorList>
            <consortium name="Ensembl"/>
        </authorList>
    </citation>
    <scope>IDENTIFICATION</scope>
</reference>
<dbReference type="Proteomes" id="UP000694383">
    <property type="component" value="Unplaced"/>
</dbReference>
<evidence type="ECO:0000313" key="2">
    <source>
        <dbReference type="Ensembl" id="ENSOSIP00000007190.1"/>
    </source>
</evidence>
<evidence type="ECO:0000256" key="1">
    <source>
        <dbReference type="SAM" id="Phobius"/>
    </source>
</evidence>
<keyword evidence="1" id="KW-0472">Membrane</keyword>
<protein>
    <submittedName>
        <fullName evidence="2">Uncharacterized protein</fullName>
    </submittedName>
</protein>
<dbReference type="Ensembl" id="ENSOSIT00000007675.1">
    <property type="protein sequence ID" value="ENSOSIP00000007190.1"/>
    <property type="gene ID" value="ENSOSIG00000004770.1"/>
</dbReference>
<feature type="transmembrane region" description="Helical" evidence="1">
    <location>
        <begin position="49"/>
        <end position="66"/>
    </location>
</feature>
<keyword evidence="3" id="KW-1185">Reference proteome</keyword>
<sequence length="103" mass="12045">MLIVEYLHYRNGLQKRGLILVPVSKRNEDNRHSGRHWLMSPVLNHPTALWFYAYFICISLNVWGTGNKKRLILGEKNPDSLSDDYLESCMHDLGNLPIRLFSF</sequence>
<keyword evidence="1" id="KW-1133">Transmembrane helix</keyword>
<organism evidence="2 3">
    <name type="scientific">Oryzias sinensis</name>
    <name type="common">Chinese medaka</name>
    <dbReference type="NCBI Taxonomy" id="183150"/>
    <lineage>
        <taxon>Eukaryota</taxon>
        <taxon>Metazoa</taxon>
        <taxon>Chordata</taxon>
        <taxon>Craniata</taxon>
        <taxon>Vertebrata</taxon>
        <taxon>Euteleostomi</taxon>
        <taxon>Actinopterygii</taxon>
        <taxon>Neopterygii</taxon>
        <taxon>Teleostei</taxon>
        <taxon>Neoteleostei</taxon>
        <taxon>Acanthomorphata</taxon>
        <taxon>Ovalentaria</taxon>
        <taxon>Atherinomorphae</taxon>
        <taxon>Beloniformes</taxon>
        <taxon>Adrianichthyidae</taxon>
        <taxon>Oryziinae</taxon>
        <taxon>Oryzias</taxon>
    </lineage>
</organism>